<dbReference type="AlphaFoldDB" id="A0A0L9UY32"/>
<proteinExistence type="predicted"/>
<dbReference type="Gramene" id="KOM47482">
    <property type="protein sequence ID" value="KOM47482"/>
    <property type="gene ID" value="LR48_Vigan07g118600"/>
</dbReference>
<sequence>MPTFDYAVDEYAFHDYVVDGYVIDDYIVDENAFNFPSLHDEKPLLPSYLNTSYPCTEHEFESVVDIVSKFETDSCSVSVSEVQSVTLGLGVLPLHEISVEPHCTNPIAGGKVDSCDIVIVE</sequence>
<name>A0A0L9UY32_PHAAN</name>
<accession>A0A0L9UY32</accession>
<organism evidence="1 2">
    <name type="scientific">Phaseolus angularis</name>
    <name type="common">Azuki bean</name>
    <name type="synonym">Vigna angularis</name>
    <dbReference type="NCBI Taxonomy" id="3914"/>
    <lineage>
        <taxon>Eukaryota</taxon>
        <taxon>Viridiplantae</taxon>
        <taxon>Streptophyta</taxon>
        <taxon>Embryophyta</taxon>
        <taxon>Tracheophyta</taxon>
        <taxon>Spermatophyta</taxon>
        <taxon>Magnoliopsida</taxon>
        <taxon>eudicotyledons</taxon>
        <taxon>Gunneridae</taxon>
        <taxon>Pentapetalae</taxon>
        <taxon>rosids</taxon>
        <taxon>fabids</taxon>
        <taxon>Fabales</taxon>
        <taxon>Fabaceae</taxon>
        <taxon>Papilionoideae</taxon>
        <taxon>50 kb inversion clade</taxon>
        <taxon>NPAAA clade</taxon>
        <taxon>indigoferoid/millettioid clade</taxon>
        <taxon>Phaseoleae</taxon>
        <taxon>Vigna</taxon>
    </lineage>
</organism>
<evidence type="ECO:0000313" key="2">
    <source>
        <dbReference type="Proteomes" id="UP000053144"/>
    </source>
</evidence>
<gene>
    <name evidence="1" type="ORF">LR48_Vigan07g118600</name>
</gene>
<dbReference type="EMBL" id="CM003377">
    <property type="protein sequence ID" value="KOM47482.1"/>
    <property type="molecule type" value="Genomic_DNA"/>
</dbReference>
<protein>
    <submittedName>
        <fullName evidence="1">Uncharacterized protein</fullName>
    </submittedName>
</protein>
<dbReference type="Proteomes" id="UP000053144">
    <property type="component" value="Chromosome 7"/>
</dbReference>
<reference evidence="2" key="1">
    <citation type="journal article" date="2015" name="Proc. Natl. Acad. Sci. U.S.A.">
        <title>Genome sequencing of adzuki bean (Vigna angularis) provides insight into high starch and low fat accumulation and domestication.</title>
        <authorList>
            <person name="Yang K."/>
            <person name="Tian Z."/>
            <person name="Chen C."/>
            <person name="Luo L."/>
            <person name="Zhao B."/>
            <person name="Wang Z."/>
            <person name="Yu L."/>
            <person name="Li Y."/>
            <person name="Sun Y."/>
            <person name="Li W."/>
            <person name="Chen Y."/>
            <person name="Li Y."/>
            <person name="Zhang Y."/>
            <person name="Ai D."/>
            <person name="Zhao J."/>
            <person name="Shang C."/>
            <person name="Ma Y."/>
            <person name="Wu B."/>
            <person name="Wang M."/>
            <person name="Gao L."/>
            <person name="Sun D."/>
            <person name="Zhang P."/>
            <person name="Guo F."/>
            <person name="Wang W."/>
            <person name="Li Y."/>
            <person name="Wang J."/>
            <person name="Varshney R.K."/>
            <person name="Wang J."/>
            <person name="Ling H.Q."/>
            <person name="Wan P."/>
        </authorList>
    </citation>
    <scope>NUCLEOTIDE SEQUENCE</scope>
    <source>
        <strain evidence="2">cv. Jingnong 6</strain>
    </source>
</reference>
<evidence type="ECO:0000313" key="1">
    <source>
        <dbReference type="EMBL" id="KOM47482.1"/>
    </source>
</evidence>